<keyword evidence="3" id="KW-1185">Reference proteome</keyword>
<feature type="transmembrane region" description="Helical" evidence="1">
    <location>
        <begin position="34"/>
        <end position="55"/>
    </location>
</feature>
<gene>
    <name evidence="2" type="ORF">D6T64_18705</name>
</gene>
<keyword evidence="1" id="KW-0472">Membrane</keyword>
<accession>A0A3A5MI06</accession>
<dbReference type="RefSeq" id="WP_119976295.1">
    <property type="nucleotide sequence ID" value="NZ_JBHSQA010000009.1"/>
</dbReference>
<evidence type="ECO:0000313" key="2">
    <source>
        <dbReference type="EMBL" id="RJT85752.1"/>
    </source>
</evidence>
<feature type="transmembrane region" description="Helical" evidence="1">
    <location>
        <begin position="61"/>
        <end position="79"/>
    </location>
</feature>
<feature type="transmembrane region" description="Helical" evidence="1">
    <location>
        <begin position="119"/>
        <end position="137"/>
    </location>
</feature>
<feature type="transmembrane region" description="Helical" evidence="1">
    <location>
        <begin position="149"/>
        <end position="170"/>
    </location>
</feature>
<dbReference type="Proteomes" id="UP000272015">
    <property type="component" value="Unassembled WGS sequence"/>
</dbReference>
<keyword evidence="1" id="KW-0812">Transmembrane</keyword>
<evidence type="ECO:0000313" key="3">
    <source>
        <dbReference type="Proteomes" id="UP000272015"/>
    </source>
</evidence>
<organism evidence="2 3">
    <name type="scientific">Cryobacterium melibiosiphilum</name>
    <dbReference type="NCBI Taxonomy" id="995039"/>
    <lineage>
        <taxon>Bacteria</taxon>
        <taxon>Bacillati</taxon>
        <taxon>Actinomycetota</taxon>
        <taxon>Actinomycetes</taxon>
        <taxon>Micrococcales</taxon>
        <taxon>Microbacteriaceae</taxon>
        <taxon>Cryobacterium</taxon>
    </lineage>
</organism>
<dbReference type="OrthoDB" id="2082317at2"/>
<feature type="transmembrane region" description="Helical" evidence="1">
    <location>
        <begin position="6"/>
        <end position="27"/>
    </location>
</feature>
<sequence length="186" mass="20101">MILSVLIACEIALWVVIVLGLLARYLLKARTLGLILLAVAPVIDLVLLITTAVHLRSGAEAEWVHGLAAVYVGFSVAYGHQMIRWADIHFAHRFADGPAPIRLAGTEYTLACWQDVARTLLAAAISALVLVGLTWLVGNAAQTVALQGLYRILLLICGIELLWAVGYTIWPRVGFRPKPGAARTDA</sequence>
<evidence type="ECO:0000256" key="1">
    <source>
        <dbReference type="SAM" id="Phobius"/>
    </source>
</evidence>
<keyword evidence="1" id="KW-1133">Transmembrane helix</keyword>
<comment type="caution">
    <text evidence="2">The sequence shown here is derived from an EMBL/GenBank/DDBJ whole genome shotgun (WGS) entry which is preliminary data.</text>
</comment>
<proteinExistence type="predicted"/>
<reference evidence="2 3" key="1">
    <citation type="submission" date="2018-09" db="EMBL/GenBank/DDBJ databases">
        <title>Novel species of Cryobacterium.</title>
        <authorList>
            <person name="Liu Q."/>
            <person name="Xin Y.-H."/>
        </authorList>
    </citation>
    <scope>NUCLEOTIDE SEQUENCE [LARGE SCALE GENOMIC DNA]</scope>
    <source>
        <strain evidence="2 3">Hh39</strain>
    </source>
</reference>
<dbReference type="AlphaFoldDB" id="A0A3A5MI06"/>
<protein>
    <submittedName>
        <fullName evidence="2">Uncharacterized protein</fullName>
    </submittedName>
</protein>
<dbReference type="EMBL" id="QZVS01000095">
    <property type="protein sequence ID" value="RJT85752.1"/>
    <property type="molecule type" value="Genomic_DNA"/>
</dbReference>
<name>A0A3A5MI06_9MICO</name>